<evidence type="ECO:0000313" key="9">
    <source>
        <dbReference type="Proteomes" id="UP000085678"/>
    </source>
</evidence>
<dbReference type="KEGG" id="lak:106161407"/>
<evidence type="ECO:0000256" key="6">
    <source>
        <dbReference type="RuleBase" id="RU003654"/>
    </source>
</evidence>
<comment type="cofactor">
    <cofactor evidence="4">
        <name>Ca(2+)</name>
        <dbReference type="ChEBI" id="CHEBI:29108"/>
    </cofactor>
    <text evidence="4">Binds 1 Ca(2+) ion per subunit.</text>
</comment>
<dbReference type="CDD" id="cd00125">
    <property type="entry name" value="PLA2c"/>
    <property type="match status" value="1"/>
</dbReference>
<dbReference type="InParanoid" id="A0A1S3I6C4"/>
<dbReference type="Proteomes" id="UP000085678">
    <property type="component" value="Unplaced"/>
</dbReference>
<keyword evidence="7" id="KW-0378">Hydrolase</keyword>
<dbReference type="Gene3D" id="1.20.90.10">
    <property type="entry name" value="Phospholipase A2 domain"/>
    <property type="match status" value="1"/>
</dbReference>
<feature type="disulfide bond" evidence="5">
    <location>
        <begin position="76"/>
        <end position="118"/>
    </location>
</feature>
<dbReference type="GO" id="GO:0006644">
    <property type="term" value="P:phospholipid metabolic process"/>
    <property type="evidence" value="ECO:0007669"/>
    <property type="project" value="InterPro"/>
</dbReference>
<dbReference type="GO" id="GO:0005509">
    <property type="term" value="F:calcium ion binding"/>
    <property type="evidence" value="ECO:0007669"/>
    <property type="project" value="InterPro"/>
</dbReference>
<comment type="subcellular location">
    <subcellularLocation>
        <location evidence="1 7">Secreted</location>
    </subcellularLocation>
</comment>
<dbReference type="GO" id="GO:0005576">
    <property type="term" value="C:extracellular region"/>
    <property type="evidence" value="ECO:0007669"/>
    <property type="project" value="UniProtKB-SubCell"/>
</dbReference>
<accession>A0A1S3I6C4</accession>
<feature type="binding site" evidence="4">
    <location>
        <position position="55"/>
    </location>
    <ligand>
        <name>Ca(2+)</name>
        <dbReference type="ChEBI" id="CHEBI:29108"/>
    </ligand>
</feature>
<feature type="chain" id="PRO_5010009070" description="Phospholipase A2" evidence="7">
    <location>
        <begin position="18"/>
        <end position="142"/>
    </location>
</feature>
<dbReference type="SUPFAM" id="SSF48619">
    <property type="entry name" value="Phospholipase A2, PLA2"/>
    <property type="match status" value="1"/>
</dbReference>
<dbReference type="InterPro" id="IPR016090">
    <property type="entry name" value="PLA2-like_dom"/>
</dbReference>
<feature type="disulfide bond" evidence="5">
    <location>
        <begin position="54"/>
        <end position="70"/>
    </location>
</feature>
<keyword evidence="3 5" id="KW-1015">Disulfide bond</keyword>
<name>A0A1S3I6C4_LINAN</name>
<dbReference type="GO" id="GO:0047498">
    <property type="term" value="F:calcium-dependent phospholipase A2 activity"/>
    <property type="evidence" value="ECO:0007669"/>
    <property type="project" value="TreeGrafter"/>
</dbReference>
<comment type="catalytic activity">
    <reaction evidence="7">
        <text>a 1,2-diacyl-sn-glycero-3-phosphocholine + H2O = a 1-acyl-sn-glycero-3-phosphocholine + a fatty acid + H(+)</text>
        <dbReference type="Rhea" id="RHEA:15801"/>
        <dbReference type="ChEBI" id="CHEBI:15377"/>
        <dbReference type="ChEBI" id="CHEBI:15378"/>
        <dbReference type="ChEBI" id="CHEBI:28868"/>
        <dbReference type="ChEBI" id="CHEBI:57643"/>
        <dbReference type="ChEBI" id="CHEBI:58168"/>
        <dbReference type="EC" id="3.1.1.4"/>
    </reaction>
</comment>
<keyword evidence="9" id="KW-1185">Reference proteome</keyword>
<feature type="disulfide bond" evidence="5">
    <location>
        <begin position="69"/>
        <end position="125"/>
    </location>
</feature>
<dbReference type="GO" id="GO:0050482">
    <property type="term" value="P:arachidonate secretion"/>
    <property type="evidence" value="ECO:0007669"/>
    <property type="project" value="InterPro"/>
</dbReference>
<keyword evidence="4" id="KW-0479">Metal-binding</keyword>
<dbReference type="AlphaFoldDB" id="A0A1S3I6C4"/>
<dbReference type="RefSeq" id="XP_013393807.1">
    <property type="nucleotide sequence ID" value="XM_013538353.1"/>
</dbReference>
<evidence type="ECO:0000256" key="4">
    <source>
        <dbReference type="PIRSR" id="PIRSR601211-2"/>
    </source>
</evidence>
<proteinExistence type="inferred from homology"/>
<dbReference type="PANTHER" id="PTHR11716:SF51">
    <property type="entry name" value="PHOSPHOLIPASE A2"/>
    <property type="match status" value="1"/>
</dbReference>
<evidence type="ECO:0000256" key="5">
    <source>
        <dbReference type="PIRSR" id="PIRSR601211-3"/>
    </source>
</evidence>
<dbReference type="EC" id="3.1.1.4" evidence="7"/>
<evidence type="ECO:0000259" key="8">
    <source>
        <dbReference type="SMART" id="SM00085"/>
    </source>
</evidence>
<keyword evidence="2 7" id="KW-0964">Secreted</keyword>
<dbReference type="PRINTS" id="PR00389">
    <property type="entry name" value="PHPHLIPASEA2"/>
</dbReference>
<evidence type="ECO:0000256" key="3">
    <source>
        <dbReference type="ARBA" id="ARBA00023157"/>
    </source>
</evidence>
<keyword evidence="4 7" id="KW-0106">Calcium</keyword>
<dbReference type="InterPro" id="IPR036444">
    <property type="entry name" value="PLipase_A2_dom_sf"/>
</dbReference>
<dbReference type="STRING" id="7574.A0A1S3I6C4"/>
<comment type="similarity">
    <text evidence="6">Belongs to the phospholipase A2 family.</text>
</comment>
<dbReference type="GO" id="GO:0016042">
    <property type="term" value="P:lipid catabolic process"/>
    <property type="evidence" value="ECO:0007669"/>
    <property type="project" value="InterPro"/>
</dbReference>
<feature type="disulfide bond" evidence="5">
    <location>
        <begin position="103"/>
        <end position="116"/>
    </location>
</feature>
<dbReference type="Pfam" id="PF00068">
    <property type="entry name" value="Phospholip_A2_1"/>
    <property type="match status" value="1"/>
</dbReference>
<sequence>MKTTLILIIAGAWTCTCTNIALSRVKRDYSQLAAMIAHTTGRAGLDYYGYGCWCGLVGRGQPKDGVDRCCQTLARCYEALSRKWCLLPIWQTYNFYLKTGIVCDGNKNNRCEQGTCECDKAAADCAARHTYHNQYKNWMGIC</sequence>
<feature type="domain" description="Phospholipase A2-like central" evidence="8">
    <location>
        <begin position="28"/>
        <end position="142"/>
    </location>
</feature>
<dbReference type="OrthoDB" id="5841574at2759"/>
<evidence type="ECO:0000256" key="2">
    <source>
        <dbReference type="ARBA" id="ARBA00022525"/>
    </source>
</evidence>
<organism evidence="9 10">
    <name type="scientific">Lingula anatina</name>
    <name type="common">Brachiopod</name>
    <name type="synonym">Lingula unguis</name>
    <dbReference type="NCBI Taxonomy" id="7574"/>
    <lineage>
        <taxon>Eukaryota</taxon>
        <taxon>Metazoa</taxon>
        <taxon>Spiralia</taxon>
        <taxon>Lophotrochozoa</taxon>
        <taxon>Brachiopoda</taxon>
        <taxon>Linguliformea</taxon>
        <taxon>Lingulata</taxon>
        <taxon>Lingulida</taxon>
        <taxon>Linguloidea</taxon>
        <taxon>Lingulidae</taxon>
        <taxon>Lingula</taxon>
    </lineage>
</organism>
<dbReference type="GeneID" id="106161407"/>
<reference evidence="10" key="1">
    <citation type="submission" date="2025-08" db="UniProtKB">
        <authorList>
            <consortium name="RefSeq"/>
        </authorList>
    </citation>
    <scope>IDENTIFICATION</scope>
    <source>
        <tissue evidence="10">Gonads</tissue>
    </source>
</reference>
<keyword evidence="7" id="KW-0732">Signal</keyword>
<feature type="disulfide bond" evidence="5">
    <location>
        <begin position="85"/>
        <end position="111"/>
    </location>
</feature>
<protein>
    <recommendedName>
        <fullName evidence="7">Phospholipase A2</fullName>
        <ecNumber evidence="7">3.1.1.4</ecNumber>
    </recommendedName>
</protein>
<dbReference type="InterPro" id="IPR001211">
    <property type="entry name" value="PLA2"/>
</dbReference>
<evidence type="ECO:0000256" key="1">
    <source>
        <dbReference type="ARBA" id="ARBA00004613"/>
    </source>
</evidence>
<dbReference type="SMART" id="SM00085">
    <property type="entry name" value="PA2c"/>
    <property type="match status" value="1"/>
</dbReference>
<dbReference type="PANTHER" id="PTHR11716">
    <property type="entry name" value="PHOSPHOLIPASE A2 FAMILY MEMBER"/>
    <property type="match status" value="1"/>
</dbReference>
<keyword evidence="7" id="KW-0443">Lipid metabolism</keyword>
<feature type="signal peptide" evidence="7">
    <location>
        <begin position="1"/>
        <end position="17"/>
    </location>
</feature>
<evidence type="ECO:0000256" key="7">
    <source>
        <dbReference type="RuleBase" id="RU361236"/>
    </source>
</evidence>
<dbReference type="GO" id="GO:0005543">
    <property type="term" value="F:phospholipid binding"/>
    <property type="evidence" value="ECO:0007669"/>
    <property type="project" value="TreeGrafter"/>
</dbReference>
<gene>
    <name evidence="10" type="primary">LOC106161407</name>
</gene>
<evidence type="ECO:0000313" key="10">
    <source>
        <dbReference type="RefSeq" id="XP_013393807.1"/>
    </source>
</evidence>